<evidence type="ECO:0000313" key="4">
    <source>
        <dbReference type="Proteomes" id="UP000291088"/>
    </source>
</evidence>
<reference evidence="3 4" key="1">
    <citation type="submission" date="2019-01" db="EMBL/GenBank/DDBJ databases">
        <authorList>
            <person name="Deng T."/>
        </authorList>
    </citation>
    <scope>NUCLEOTIDE SEQUENCE [LARGE SCALE GENOMIC DNA]</scope>
    <source>
        <strain evidence="3 4">F8825</strain>
    </source>
</reference>
<feature type="compositionally biased region" description="Polar residues" evidence="1">
    <location>
        <begin position="37"/>
        <end position="49"/>
    </location>
</feature>
<feature type="region of interest" description="Disordered" evidence="1">
    <location>
        <begin position="83"/>
        <end position="121"/>
    </location>
</feature>
<dbReference type="PROSITE" id="PS51257">
    <property type="entry name" value="PROKAR_LIPOPROTEIN"/>
    <property type="match status" value="1"/>
</dbReference>
<dbReference type="Proteomes" id="UP000291088">
    <property type="component" value="Unassembled WGS sequence"/>
</dbReference>
<keyword evidence="4" id="KW-1185">Reference proteome</keyword>
<gene>
    <name evidence="3" type="ORF">EUU22_12725</name>
</gene>
<comment type="caution">
    <text evidence="3">The sequence shown here is derived from an EMBL/GenBank/DDBJ whole genome shotgun (WGS) entry which is preliminary data.</text>
</comment>
<protein>
    <recommendedName>
        <fullName evidence="5">Lipoprotein</fullName>
    </recommendedName>
</protein>
<sequence length="247" mass="25218">MKWIAVASTVLILALALSGCNTTDALTPQADVGSGMQVASSPVTQSDTDQMAGVPPGQQPLAGQGYTTPPQNTLEAQAQALAAGNGPMQPPPPAGGVTTEQLPAAQSSPPTQTAPPPTQTAALAPAKGTIRFLPIIGAPIQAVTPLSRQLGAEARARGLVIKGSNDPAADHILKGYFSAFSEGGQVTIVYVWDILNQSGSRLHRIQGQEVVPSSAAEAWAGVPASLMQQIATKTMNEYTGWLAGHGG</sequence>
<evidence type="ECO:0000256" key="2">
    <source>
        <dbReference type="SAM" id="SignalP"/>
    </source>
</evidence>
<accession>A0A4V1RQ80</accession>
<feature type="chain" id="PRO_5020866616" description="Lipoprotein" evidence="2">
    <location>
        <begin position="26"/>
        <end position="247"/>
    </location>
</feature>
<name>A0A4V1RQ80_9HYPH</name>
<keyword evidence="2" id="KW-0732">Signal</keyword>
<proteinExistence type="predicted"/>
<dbReference type="RefSeq" id="WP_129332360.1">
    <property type="nucleotide sequence ID" value="NZ_SDVB01000238.1"/>
</dbReference>
<feature type="region of interest" description="Disordered" evidence="1">
    <location>
        <begin position="28"/>
        <end position="70"/>
    </location>
</feature>
<dbReference type="AlphaFoldDB" id="A0A4V1RQ80"/>
<evidence type="ECO:0008006" key="5">
    <source>
        <dbReference type="Google" id="ProtNLM"/>
    </source>
</evidence>
<organism evidence="3 4">
    <name type="scientific">Ciceribacter ferrooxidans</name>
    <dbReference type="NCBI Taxonomy" id="2509717"/>
    <lineage>
        <taxon>Bacteria</taxon>
        <taxon>Pseudomonadati</taxon>
        <taxon>Pseudomonadota</taxon>
        <taxon>Alphaproteobacteria</taxon>
        <taxon>Hyphomicrobiales</taxon>
        <taxon>Rhizobiaceae</taxon>
        <taxon>Ciceribacter</taxon>
    </lineage>
</organism>
<evidence type="ECO:0000256" key="1">
    <source>
        <dbReference type="SAM" id="MobiDB-lite"/>
    </source>
</evidence>
<evidence type="ECO:0000313" key="3">
    <source>
        <dbReference type="EMBL" id="RYC11927.1"/>
    </source>
</evidence>
<dbReference type="EMBL" id="SDVB01000238">
    <property type="protein sequence ID" value="RYC11927.1"/>
    <property type="molecule type" value="Genomic_DNA"/>
</dbReference>
<feature type="signal peptide" evidence="2">
    <location>
        <begin position="1"/>
        <end position="25"/>
    </location>
</feature>
<dbReference type="OrthoDB" id="7374881at2"/>